<keyword evidence="1" id="KW-1133">Transmembrane helix</keyword>
<dbReference type="InterPro" id="IPR002110">
    <property type="entry name" value="Ankyrin_rpt"/>
</dbReference>
<dbReference type="AlphaFoldDB" id="A0A4V2BQQ0"/>
<dbReference type="InterPro" id="IPR036770">
    <property type="entry name" value="Ankyrin_rpt-contain_sf"/>
</dbReference>
<accession>A0A4V2BQQ0</accession>
<protein>
    <submittedName>
        <fullName evidence="2">Ankyrin repeat domain-containing protein</fullName>
    </submittedName>
</protein>
<evidence type="ECO:0000313" key="2">
    <source>
        <dbReference type="EMBL" id="RZB12754.1"/>
    </source>
</evidence>
<evidence type="ECO:0000313" key="3">
    <source>
        <dbReference type="Proteomes" id="UP000293377"/>
    </source>
</evidence>
<feature type="transmembrane region" description="Helical" evidence="1">
    <location>
        <begin position="516"/>
        <end position="536"/>
    </location>
</feature>
<dbReference type="Gene3D" id="1.25.40.20">
    <property type="entry name" value="Ankyrin repeat-containing domain"/>
    <property type="match status" value="1"/>
</dbReference>
<keyword evidence="1" id="KW-0472">Membrane</keyword>
<dbReference type="EMBL" id="QOHL01000009">
    <property type="protein sequence ID" value="RZB12754.1"/>
    <property type="molecule type" value="Genomic_DNA"/>
</dbReference>
<reference evidence="2 3" key="1">
    <citation type="submission" date="2018-06" db="EMBL/GenBank/DDBJ databases">
        <title>Complete Genome Sequence of Ehrlichia minasensis Isolated From Cattle.</title>
        <authorList>
            <person name="Aguiar D.M."/>
            <person name="Araujo J.P.A.Jr."/>
            <person name="Nakazato L."/>
            <person name="Bard E."/>
            <person name="Cabezas-Cruz A."/>
        </authorList>
    </citation>
    <scope>NUCLEOTIDE SEQUENCE [LARGE SCALE GENOMIC DNA]</scope>
    <source>
        <strain evidence="2 3">B11</strain>
    </source>
</reference>
<organism evidence="2 3">
    <name type="scientific">Ehrlichia minasensis</name>
    <dbReference type="NCBI Taxonomy" id="1242993"/>
    <lineage>
        <taxon>Bacteria</taxon>
        <taxon>Pseudomonadati</taxon>
        <taxon>Pseudomonadota</taxon>
        <taxon>Alphaproteobacteria</taxon>
        <taxon>Rickettsiales</taxon>
        <taxon>Anaplasmataceae</taxon>
        <taxon>Ehrlichia</taxon>
    </lineage>
</organism>
<dbReference type="STRING" id="1242993.ehr_00506"/>
<gene>
    <name evidence="2" type="ORF">DRF75_02630</name>
</gene>
<keyword evidence="3" id="KW-1185">Reference proteome</keyword>
<dbReference type="SUPFAM" id="SSF48403">
    <property type="entry name" value="Ankyrin repeat"/>
    <property type="match status" value="1"/>
</dbReference>
<feature type="transmembrane region" description="Helical" evidence="1">
    <location>
        <begin position="548"/>
        <end position="572"/>
    </location>
</feature>
<keyword evidence="1" id="KW-0812">Transmembrane</keyword>
<comment type="caution">
    <text evidence="2">The sequence shown here is derived from an EMBL/GenBank/DDBJ whole genome shotgun (WGS) entry which is preliminary data.</text>
</comment>
<sequence length="613" mass="70052">MLMMHRVAVIRYIKPLVLSKILNEDKSFLKILESLESEDILLLKNELGTVFYYLIMSLYDISGIKSNSSNTLRAQLKELLSEAIDESSADQGRIVDSQVNDIKDITSKLKLAYQSISNRVYRTLFNVLDNDETSEEEVDPQILEQRQLEYKAQMFECVIQAVKILADKINKAVAEQRISAEQVSQFLAHSDQPCDPLIPDTMSALTKLYFLVDDHQLSGLAYSLVKEFLMGFSQYRLDSRGRTALHYAVNICNPEKQWDFLCEIIQLLIYNRMEILNELDVDGNNPMHYVACAPYMNEEVIKYFLKNAPAMIVQQNSHGDTPLHIMSSVYLVNFAKILSFYNITYRNNMGHLKNVMDSSLSEIRNVVTYVREKNEELSSEIENYLKQCVNAYGLLLTSVPLWRLFEVKNKRGYTVHDIMTSTITSVGDGNLKALLEDFSEISSRLPICDSRIHAQKELCVRLCFDKNNIGKNKYGHSLYRYAKHIYDLMSNKFAEMSGSKARYLSIKKERNEFKCASLLIAVIFILLCALNAILHFKASDILGYEQCVYRSVLFAVISIVFFAAVCVAYAIYAKQIDCCNGKAMMHEKENIKSVLLSHLNIEAISPAQQTDLT</sequence>
<proteinExistence type="predicted"/>
<dbReference type="SMR" id="A0A4V2BQQ0"/>
<name>A0A4V2BQQ0_9RICK</name>
<dbReference type="SMART" id="SM00248">
    <property type="entry name" value="ANK"/>
    <property type="match status" value="3"/>
</dbReference>
<dbReference type="Proteomes" id="UP000293377">
    <property type="component" value="Unassembled WGS sequence"/>
</dbReference>
<dbReference type="RefSeq" id="WP_045171150.1">
    <property type="nucleotide sequence ID" value="NZ_QOHL01000009.1"/>
</dbReference>
<dbReference type="OrthoDB" id="7163177at2"/>
<evidence type="ECO:0000256" key="1">
    <source>
        <dbReference type="SAM" id="Phobius"/>
    </source>
</evidence>